<name>A1ZPY0_MICM2</name>
<keyword evidence="1" id="KW-0732">Signal</keyword>
<dbReference type="SUPFAM" id="SSF49384">
    <property type="entry name" value="Carbohydrate-binding domain"/>
    <property type="match status" value="1"/>
</dbReference>
<dbReference type="AlphaFoldDB" id="A1ZPY0"/>
<dbReference type="NCBIfam" id="TIGR04183">
    <property type="entry name" value="Por_Secre_tail"/>
    <property type="match status" value="1"/>
</dbReference>
<protein>
    <recommendedName>
        <fullName evidence="2">Secretion system C-terminal sorting domain-containing protein</fullName>
    </recommendedName>
</protein>
<evidence type="ECO:0000313" key="4">
    <source>
        <dbReference type="Proteomes" id="UP000004095"/>
    </source>
</evidence>
<reference evidence="3 4" key="1">
    <citation type="submission" date="2007-01" db="EMBL/GenBank/DDBJ databases">
        <authorList>
            <person name="Haygood M."/>
            <person name="Podell S."/>
            <person name="Anderson C."/>
            <person name="Hopkinson B."/>
            <person name="Roe K."/>
            <person name="Barbeau K."/>
            <person name="Gaasterland T."/>
            <person name="Ferriera S."/>
            <person name="Johnson J."/>
            <person name="Kravitz S."/>
            <person name="Beeson K."/>
            <person name="Sutton G."/>
            <person name="Rogers Y.-H."/>
            <person name="Friedman R."/>
            <person name="Frazier M."/>
            <person name="Venter J.C."/>
        </authorList>
    </citation>
    <scope>NUCLEOTIDE SEQUENCE [LARGE SCALE GENOMIC DNA]</scope>
    <source>
        <strain evidence="3 4">ATCC 23134</strain>
    </source>
</reference>
<comment type="caution">
    <text evidence="3">The sequence shown here is derived from an EMBL/GenBank/DDBJ whole genome shotgun (WGS) entry which is preliminary data.</text>
</comment>
<dbReference type="Gene3D" id="2.60.40.680">
    <property type="match status" value="2"/>
</dbReference>
<evidence type="ECO:0000256" key="1">
    <source>
        <dbReference type="SAM" id="SignalP"/>
    </source>
</evidence>
<organism evidence="3 4">
    <name type="scientific">Microscilla marina ATCC 23134</name>
    <dbReference type="NCBI Taxonomy" id="313606"/>
    <lineage>
        <taxon>Bacteria</taxon>
        <taxon>Pseudomonadati</taxon>
        <taxon>Bacteroidota</taxon>
        <taxon>Cytophagia</taxon>
        <taxon>Cytophagales</taxon>
        <taxon>Microscillaceae</taxon>
        <taxon>Microscilla</taxon>
    </lineage>
</organism>
<dbReference type="InterPro" id="IPR008965">
    <property type="entry name" value="CBM2/CBM3_carb-bd_dom_sf"/>
</dbReference>
<dbReference type="EMBL" id="AAWS01000022">
    <property type="protein sequence ID" value="EAY27635.1"/>
    <property type="molecule type" value="Genomic_DNA"/>
</dbReference>
<evidence type="ECO:0000259" key="2">
    <source>
        <dbReference type="Pfam" id="PF18962"/>
    </source>
</evidence>
<dbReference type="OrthoDB" id="1524003at2"/>
<dbReference type="RefSeq" id="WP_002699306.1">
    <property type="nucleotide sequence ID" value="NZ_AAWS01000022.1"/>
</dbReference>
<evidence type="ECO:0000313" key="3">
    <source>
        <dbReference type="EMBL" id="EAY27635.1"/>
    </source>
</evidence>
<sequence length="1055" mass="115426">MKHNYLLIIALLLGVCLSSYAQAPTPVSDKTPSGHPVVFKNKLYFFVGTEFWSSDGITTTMVKDLNEGAYFNNFTIHKDQLFFTAGSVAGKNLWVSDGTAAGTRLVDDIDYRSASNLLSHGNDVYFLATDDVNGAELRKTDGTTTSTINIKTGAGSSNATPLIVYGDVKFGKKMYFAADRSNGKELWVTDNRYNGYTYQITDIWGGPNSSNPERMIEYKGKLYFVANNGKLGKELYETNGLGIDTKLVKDINPGADGSDARDFVVCNNQLFFSAEDGTHGYELWVTDGTKEGTKMVKDIYANSSSYPYHLTAYNDKLYFSANNELTGNLELWVSDGTEAGTKMLKEINVNDSADPHNFKVYNSKLYFVANDGTHGNELWETDGTEAGTKLVVDLNPGYGSSNPNNLVVYNNKLFFSANNGEGHKLWKYDADGSTPPDPVNQYAINTPVVNCQDETFCVTLKAKTEVTTGIIGMDYCLQYDANLMEPTGSVTLGNVVNHSGNSYGTYKLNTNTSGQLHASIYYKGDAPVGTFFQGLGDVICVEFRLKAGTTVTKGDLISCELVESYTLKDVNKTVDPGDVTVTDNAQKVKGAIIYWNQGGADQPLAYDPNNPNDYLATNIYSSNGAGSSLSAEAVQPDLNGVFVFEPAKGSHLVIKRDVAANPHMMSVINGMDCYYAALITTLDDQTNGVRWIPNAFQTLAADVNMNGEVHAGDITLMQQRITLKTAQYPQVWNHDVATGQPLPNVGPSLDWRFVDAHTTFKGADFKPVANYPVRNGQPTDDGYWRDKVPASPQHLPTTAASFCDQGFKNLIYGVLLGDVDGNWKTTAGNQLRTTEKEGTLMVDLFNAEKLEDGSFKVPVTYQYNTTVHAIDFNLGYNAQQLTVSDISTSRKGSDANVQMLWNNHQNKQVLLTSYSVQGMSTSATAYYLTVKAVDGKLNQAMFANFKGFINGKAANMRVISTAKDLNELKAAKEVNVYPMPSTSGDFAVSYTHIANTQPTFALHDLNGQKQVIATTITEDGKVKVKTQGLKSGIYMLKISDENGHLIATKRVMIQK</sequence>
<accession>A1ZPY0</accession>
<feature type="signal peptide" evidence="1">
    <location>
        <begin position="1"/>
        <end position="21"/>
    </location>
</feature>
<dbReference type="InterPro" id="IPR026444">
    <property type="entry name" value="Secre_tail"/>
</dbReference>
<dbReference type="InterPro" id="IPR030916">
    <property type="entry name" value="ELWxxDGT_rpt"/>
</dbReference>
<dbReference type="GO" id="GO:0030246">
    <property type="term" value="F:carbohydrate binding"/>
    <property type="evidence" value="ECO:0007669"/>
    <property type="project" value="InterPro"/>
</dbReference>
<dbReference type="SUPFAM" id="SSF69304">
    <property type="entry name" value="Tricorn protease N-terminal domain"/>
    <property type="match status" value="1"/>
</dbReference>
<proteinExistence type="predicted"/>
<dbReference type="Proteomes" id="UP000004095">
    <property type="component" value="Unassembled WGS sequence"/>
</dbReference>
<dbReference type="NCBIfam" id="TIGR04534">
    <property type="entry name" value="ELWxxDGT_rpt"/>
    <property type="match status" value="2"/>
</dbReference>
<keyword evidence="4" id="KW-1185">Reference proteome</keyword>
<feature type="chain" id="PRO_5002642104" description="Secretion system C-terminal sorting domain-containing protein" evidence="1">
    <location>
        <begin position="22"/>
        <end position="1055"/>
    </location>
</feature>
<dbReference type="Pfam" id="PF18962">
    <property type="entry name" value="Por_Secre_tail"/>
    <property type="match status" value="1"/>
</dbReference>
<dbReference type="eggNOG" id="COG1520">
    <property type="taxonomic scope" value="Bacteria"/>
</dbReference>
<gene>
    <name evidence="3" type="ORF">M23134_02882</name>
</gene>
<feature type="domain" description="Secretion system C-terminal sorting" evidence="2">
    <location>
        <begin position="976"/>
        <end position="1049"/>
    </location>
</feature>